<feature type="domain" description="Cyclin C-terminal" evidence="8">
    <location>
        <begin position="280"/>
        <end position="397"/>
    </location>
</feature>
<evidence type="ECO:0000256" key="1">
    <source>
        <dbReference type="ARBA" id="ARBA00006955"/>
    </source>
</evidence>
<evidence type="ECO:0000259" key="7">
    <source>
        <dbReference type="SMART" id="SM00385"/>
    </source>
</evidence>
<evidence type="ECO:0000256" key="4">
    <source>
        <dbReference type="ARBA" id="ARBA00023306"/>
    </source>
</evidence>
<keyword evidence="2" id="KW-0132">Cell division</keyword>
<feature type="compositionally biased region" description="Polar residues" evidence="6">
    <location>
        <begin position="69"/>
        <end position="91"/>
    </location>
</feature>
<dbReference type="InterPro" id="IPR036915">
    <property type="entry name" value="Cyclin-like_sf"/>
</dbReference>
<comment type="similarity">
    <text evidence="1">Belongs to the cyclin family. Cyclin AB subfamily.</text>
</comment>
<sequence>MAGADENHGAVKLANFRETTNRRALKDIKNFVGAPSFPCAANKRQLKEVVCGNNDSVIPRRPITRQFASTLASKSQQSHGETSNKHGQITGNEKHNPIIIDEDVPMVEESEEMEECELVEEITMEDIVIDSAQDIDIGDVGNPLAVVDYVDDIYNYYRRVEASSCVHPDYMSNQFDINDKMRAILIDWLVEVHYKFELMEETLYLTVNIIDRFLSRQAVVRKKLQLVGVTAMLLACKYEEVSVPVVDDLVTISDRAYTRKEVLDMEKSIVKTLQFNTSVPTPFVFLRRFLKAAGSEKKLELLSSFIIELSLVEYQMLKFQPSLLAAAAIYTAQCSLKGFKFWTRTCEQYTMYTEDQLLECSKMMVGFHRNAGSGKLTGVHRKYSTSKFGFAGKSYPALFLLDNRL</sequence>
<evidence type="ECO:0000313" key="9">
    <source>
        <dbReference type="EMBL" id="BAE53369.1"/>
    </source>
</evidence>
<evidence type="ECO:0000259" key="8">
    <source>
        <dbReference type="SMART" id="SM01332"/>
    </source>
</evidence>
<dbReference type="GO" id="GO:0044772">
    <property type="term" value="P:mitotic cell cycle phase transition"/>
    <property type="evidence" value="ECO:0007669"/>
    <property type="project" value="InterPro"/>
</dbReference>
<dbReference type="CDD" id="cd20567">
    <property type="entry name" value="CYCLIN_AtCycB-like_rpt1"/>
    <property type="match status" value="1"/>
</dbReference>
<dbReference type="PROSITE" id="PS00292">
    <property type="entry name" value="CYCLINS"/>
    <property type="match status" value="1"/>
</dbReference>
<dbReference type="EMBL" id="AB067726">
    <property type="protein sequence ID" value="BAE53369.1"/>
    <property type="molecule type" value="mRNA"/>
</dbReference>
<dbReference type="InterPro" id="IPR006671">
    <property type="entry name" value="Cyclin_N"/>
</dbReference>
<dbReference type="Pfam" id="PF00134">
    <property type="entry name" value="Cyclin_N"/>
    <property type="match status" value="1"/>
</dbReference>
<dbReference type="InterPro" id="IPR013763">
    <property type="entry name" value="Cyclin-like_dom"/>
</dbReference>
<dbReference type="PANTHER" id="PTHR10177">
    <property type="entry name" value="CYCLINS"/>
    <property type="match status" value="1"/>
</dbReference>
<dbReference type="InterPro" id="IPR004367">
    <property type="entry name" value="Cyclin_C-dom"/>
</dbReference>
<dbReference type="SMART" id="SM01332">
    <property type="entry name" value="Cyclin_C"/>
    <property type="match status" value="1"/>
</dbReference>
<feature type="domain" description="Cyclin-like" evidence="7">
    <location>
        <begin position="187"/>
        <end position="271"/>
    </location>
</feature>
<evidence type="ECO:0000256" key="6">
    <source>
        <dbReference type="SAM" id="MobiDB-lite"/>
    </source>
</evidence>
<evidence type="ECO:0000256" key="3">
    <source>
        <dbReference type="ARBA" id="ARBA00023127"/>
    </source>
</evidence>
<feature type="region of interest" description="Disordered" evidence="6">
    <location>
        <begin position="69"/>
        <end position="93"/>
    </location>
</feature>
<keyword evidence="3 5" id="KW-0195">Cyclin</keyword>
<accession>Q2WGP0</accession>
<name>Q2WGP0_ALLCE</name>
<reference evidence="9" key="1">
    <citation type="submission" date="2001-08" db="EMBL/GenBank/DDBJ databases">
        <title>Onion Cyclin B2.</title>
        <authorList>
            <person name="Toyomasu T."/>
            <person name="Kashiwagi Y."/>
            <person name="Mitsuhashi W."/>
        </authorList>
    </citation>
    <scope>NUCLEOTIDE SEQUENCE</scope>
</reference>
<dbReference type="AlphaFoldDB" id="Q2WGP0"/>
<dbReference type="GO" id="GO:0010332">
    <property type="term" value="P:response to gamma radiation"/>
    <property type="evidence" value="ECO:0007669"/>
    <property type="project" value="UniProtKB-ARBA"/>
</dbReference>
<evidence type="ECO:0000256" key="2">
    <source>
        <dbReference type="ARBA" id="ARBA00022618"/>
    </source>
</evidence>
<gene>
    <name evidence="9" type="primary">AcCycB2</name>
</gene>
<evidence type="ECO:0000256" key="5">
    <source>
        <dbReference type="RuleBase" id="RU000383"/>
    </source>
</evidence>
<dbReference type="InterPro" id="IPR046965">
    <property type="entry name" value="Cyclin_A/B-like"/>
</dbReference>
<dbReference type="CDD" id="cd20511">
    <property type="entry name" value="CYCLIN_AtCycB-like_rpt2"/>
    <property type="match status" value="1"/>
</dbReference>
<dbReference type="PIRSF" id="PIRSF001771">
    <property type="entry name" value="Cyclin_A_B_D_E"/>
    <property type="match status" value="1"/>
</dbReference>
<dbReference type="FunFam" id="1.10.472.10:FF:000032">
    <property type="entry name" value="G2/mitotic-specific cyclin-1"/>
    <property type="match status" value="1"/>
</dbReference>
<dbReference type="GO" id="GO:0016538">
    <property type="term" value="F:cyclin-dependent protein serine/threonine kinase regulator activity"/>
    <property type="evidence" value="ECO:0007669"/>
    <property type="project" value="InterPro"/>
</dbReference>
<dbReference type="SMART" id="SM00385">
    <property type="entry name" value="CYCLIN"/>
    <property type="match status" value="2"/>
</dbReference>
<protein>
    <submittedName>
        <fullName evidence="9">Cyclin B2</fullName>
    </submittedName>
</protein>
<dbReference type="Gene3D" id="1.10.472.10">
    <property type="entry name" value="Cyclin-like"/>
    <property type="match status" value="2"/>
</dbReference>
<dbReference type="InterPro" id="IPR039361">
    <property type="entry name" value="Cyclin"/>
</dbReference>
<dbReference type="SUPFAM" id="SSF47954">
    <property type="entry name" value="Cyclin-like"/>
    <property type="match status" value="2"/>
</dbReference>
<organism evidence="9">
    <name type="scientific">Allium cepa</name>
    <name type="common">Onion</name>
    <dbReference type="NCBI Taxonomy" id="4679"/>
    <lineage>
        <taxon>Eukaryota</taxon>
        <taxon>Viridiplantae</taxon>
        <taxon>Streptophyta</taxon>
        <taxon>Embryophyta</taxon>
        <taxon>Tracheophyta</taxon>
        <taxon>Spermatophyta</taxon>
        <taxon>Magnoliopsida</taxon>
        <taxon>Liliopsida</taxon>
        <taxon>Asparagales</taxon>
        <taxon>Amaryllidaceae</taxon>
        <taxon>Allioideae</taxon>
        <taxon>Allieae</taxon>
        <taxon>Allium</taxon>
    </lineage>
</organism>
<proteinExistence type="evidence at transcript level"/>
<dbReference type="GO" id="GO:0051301">
    <property type="term" value="P:cell division"/>
    <property type="evidence" value="ECO:0007669"/>
    <property type="project" value="UniProtKB-KW"/>
</dbReference>
<dbReference type="Pfam" id="PF02984">
    <property type="entry name" value="Cyclin_C"/>
    <property type="match status" value="1"/>
</dbReference>
<feature type="domain" description="Cyclin-like" evidence="7">
    <location>
        <begin position="284"/>
        <end position="366"/>
    </location>
</feature>
<dbReference type="InterPro" id="IPR048258">
    <property type="entry name" value="Cyclins_cyclin-box"/>
</dbReference>
<keyword evidence="4" id="KW-0131">Cell cycle</keyword>